<keyword evidence="1" id="KW-0812">Transmembrane</keyword>
<dbReference type="GO" id="GO:0005886">
    <property type="term" value="C:plasma membrane"/>
    <property type="evidence" value="ECO:0007669"/>
    <property type="project" value="TreeGrafter"/>
</dbReference>
<feature type="transmembrane region" description="Helical" evidence="1">
    <location>
        <begin position="48"/>
        <end position="72"/>
    </location>
</feature>
<evidence type="ECO:0000313" key="2">
    <source>
        <dbReference type="EMBL" id="RII41392.1"/>
    </source>
</evidence>
<evidence type="ECO:0000313" key="3">
    <source>
        <dbReference type="Proteomes" id="UP000265419"/>
    </source>
</evidence>
<feature type="transmembrane region" description="Helical" evidence="1">
    <location>
        <begin position="21"/>
        <end position="42"/>
    </location>
</feature>
<protein>
    <recommendedName>
        <fullName evidence="4">HdeD family acid-resistance protein</fullName>
    </recommendedName>
</protein>
<feature type="transmembrane region" description="Helical" evidence="1">
    <location>
        <begin position="84"/>
        <end position="104"/>
    </location>
</feature>
<proteinExistence type="predicted"/>
<feature type="transmembrane region" description="Helical" evidence="1">
    <location>
        <begin position="137"/>
        <end position="160"/>
    </location>
</feature>
<feature type="transmembrane region" description="Helical" evidence="1">
    <location>
        <begin position="166"/>
        <end position="190"/>
    </location>
</feature>
<dbReference type="AlphaFoldDB" id="A0A399JBI9"/>
<feature type="transmembrane region" description="Helical" evidence="1">
    <location>
        <begin position="110"/>
        <end position="130"/>
    </location>
</feature>
<evidence type="ECO:0008006" key="4">
    <source>
        <dbReference type="Google" id="ProtNLM"/>
    </source>
</evidence>
<evidence type="ECO:0000256" key="1">
    <source>
        <dbReference type="SAM" id="Phobius"/>
    </source>
</evidence>
<keyword evidence="1" id="KW-1133">Transmembrane helix</keyword>
<name>A0A399JBI9_9MICC</name>
<reference evidence="2 3" key="1">
    <citation type="submission" date="2018-07" db="EMBL/GenBank/DDBJ databases">
        <title>Arthrobacter sp. nov., isolated from raw cow's milk with high bacterial count.</title>
        <authorList>
            <person name="Hahne J."/>
            <person name="Isele D."/>
            <person name="Lipski A."/>
        </authorList>
    </citation>
    <scope>NUCLEOTIDE SEQUENCE [LARGE SCALE GENOMIC DNA]</scope>
    <source>
        <strain evidence="2 3">JZ R-35</strain>
    </source>
</reference>
<accession>A0A399JBI9</accession>
<dbReference type="PANTHER" id="PTHR34989:SF1">
    <property type="entry name" value="PROTEIN HDED"/>
    <property type="match status" value="1"/>
</dbReference>
<dbReference type="Pfam" id="PF03729">
    <property type="entry name" value="DUF308"/>
    <property type="match status" value="1"/>
</dbReference>
<gene>
    <name evidence="2" type="ORF">DWB68_12785</name>
</gene>
<organism evidence="2 3">
    <name type="scientific">Galactobacter valiniphilus</name>
    <dbReference type="NCBI Taxonomy" id="2676122"/>
    <lineage>
        <taxon>Bacteria</taxon>
        <taxon>Bacillati</taxon>
        <taxon>Actinomycetota</taxon>
        <taxon>Actinomycetes</taxon>
        <taxon>Micrococcales</taxon>
        <taxon>Micrococcaceae</taxon>
        <taxon>Galactobacter</taxon>
    </lineage>
</organism>
<dbReference type="InterPro" id="IPR005325">
    <property type="entry name" value="DUF308_memb"/>
</dbReference>
<dbReference type="RefSeq" id="WP_119425512.1">
    <property type="nucleotide sequence ID" value="NZ_QQXK01000028.1"/>
</dbReference>
<keyword evidence="1" id="KW-0472">Membrane</keyword>
<dbReference type="Proteomes" id="UP000265419">
    <property type="component" value="Unassembled WGS sequence"/>
</dbReference>
<sequence>MSLPTSNTPLADLADDLRKTGFTWLLVKGILGVILGLILFLAPGIGGTAIAIVVVYSLAFWLILDGFATSSLAWRQKREGLKGWGWALTSGIVSIIAGLLAVIFPVSTGAFMGVLFLWFMVIGLIGRGIAALGDRSLGGWSIALGILDIIIGIWFAVALFTGPAGMIIAALWVAGIYGVVFGIASIVLAFKVRKA</sequence>
<keyword evidence="3" id="KW-1185">Reference proteome</keyword>
<dbReference type="EMBL" id="QQXK01000028">
    <property type="protein sequence ID" value="RII41392.1"/>
    <property type="molecule type" value="Genomic_DNA"/>
</dbReference>
<dbReference type="PANTHER" id="PTHR34989">
    <property type="entry name" value="PROTEIN HDED"/>
    <property type="match status" value="1"/>
</dbReference>
<comment type="caution">
    <text evidence="2">The sequence shown here is derived from an EMBL/GenBank/DDBJ whole genome shotgun (WGS) entry which is preliminary data.</text>
</comment>
<dbReference type="InterPro" id="IPR052712">
    <property type="entry name" value="Acid_resist_chaperone_HdeD"/>
</dbReference>